<name>A0A2W6NNH6_9BACL</name>
<dbReference type="RefSeq" id="WP_111268548.1">
    <property type="nucleotide sequence ID" value="NZ_QKWW01000006.1"/>
</dbReference>
<organism evidence="1 2">
    <name type="scientific">Paenibacillus silvae</name>
    <dbReference type="NCBI Taxonomy" id="1325358"/>
    <lineage>
        <taxon>Bacteria</taxon>
        <taxon>Bacillati</taxon>
        <taxon>Bacillota</taxon>
        <taxon>Bacilli</taxon>
        <taxon>Bacillales</taxon>
        <taxon>Paenibacillaceae</taxon>
        <taxon>Paenibacillus</taxon>
    </lineage>
</organism>
<evidence type="ECO:0000313" key="2">
    <source>
        <dbReference type="Proteomes" id="UP000249204"/>
    </source>
</evidence>
<accession>A0A2W6NNH6</accession>
<dbReference type="AlphaFoldDB" id="A0A2W6NNH6"/>
<gene>
    <name evidence="1" type="ORF">DN757_01705</name>
</gene>
<dbReference type="EMBL" id="QKWW01000006">
    <property type="protein sequence ID" value="PZT57397.1"/>
    <property type="molecule type" value="Genomic_DNA"/>
</dbReference>
<proteinExistence type="predicted"/>
<evidence type="ECO:0000313" key="1">
    <source>
        <dbReference type="EMBL" id="PZT57397.1"/>
    </source>
</evidence>
<reference evidence="1 2" key="1">
    <citation type="submission" date="2018-06" db="EMBL/GenBank/DDBJ databases">
        <title>Isolation of heavy metals resistant Paenibacillus silvae NC2 from Gold-Copper mine in ZiJin, China.</title>
        <authorList>
            <person name="Xu J."/>
            <person name="Mazhar H.S."/>
            <person name="Rensing C."/>
        </authorList>
    </citation>
    <scope>NUCLEOTIDE SEQUENCE [LARGE SCALE GENOMIC DNA]</scope>
    <source>
        <strain evidence="1 2">NC2</strain>
    </source>
</reference>
<comment type="caution">
    <text evidence="1">The sequence shown here is derived from an EMBL/GenBank/DDBJ whole genome shotgun (WGS) entry which is preliminary data.</text>
</comment>
<sequence>MGRFDNVDLKLNEKRMILHHFKTINETLSELRSEIKPNLASIGDYSAIDRVMEIVSDKIDSLKGEQK</sequence>
<dbReference type="Proteomes" id="UP000249204">
    <property type="component" value="Unassembled WGS sequence"/>
</dbReference>
<protein>
    <submittedName>
        <fullName evidence="1">Uncharacterized protein</fullName>
    </submittedName>
</protein>